<dbReference type="OrthoDB" id="7018083at2"/>
<reference evidence="2" key="1">
    <citation type="submission" date="2019-07" db="EMBL/GenBank/DDBJ databases">
        <title>Chitinimonas sp. nov., isolated from Ny-Alesund, arctica soil.</title>
        <authorList>
            <person name="Xu Q."/>
            <person name="Peng F."/>
        </authorList>
    </citation>
    <scope>NUCLEOTIDE SEQUENCE [LARGE SCALE GENOMIC DNA]</scope>
    <source>
        <strain evidence="2">R3-44</strain>
    </source>
</reference>
<evidence type="ECO:0000313" key="1">
    <source>
        <dbReference type="EMBL" id="QDQ28821.1"/>
    </source>
</evidence>
<organism evidence="1 2">
    <name type="scientific">Chitinimonas arctica</name>
    <dbReference type="NCBI Taxonomy" id="2594795"/>
    <lineage>
        <taxon>Bacteria</taxon>
        <taxon>Pseudomonadati</taxon>
        <taxon>Pseudomonadota</taxon>
        <taxon>Betaproteobacteria</taxon>
        <taxon>Neisseriales</taxon>
        <taxon>Chitinibacteraceae</taxon>
        <taxon>Chitinimonas</taxon>
    </lineage>
</organism>
<evidence type="ECO:0000313" key="2">
    <source>
        <dbReference type="Proteomes" id="UP000317550"/>
    </source>
</evidence>
<sequence length="190" mass="21757">MLLTDVSPDDLLSERLCQVIDWSKDLPENIFHENDYRFHFFERSVLDNSELLRGIVESNWRTYVTDSFVSFGVPKTIAYAQFILEGDKIEHELVTLQNKFKDFFGGTVNYPIVLSNKNLDWFAFESAYEELGVLAVRDSDVKAGEFVDYFNNGALISCVNMKANAPGYSELLLEFKGLITVLNENYCSNC</sequence>
<dbReference type="EMBL" id="CP041730">
    <property type="protein sequence ID" value="QDQ28821.1"/>
    <property type="molecule type" value="Genomic_DNA"/>
</dbReference>
<gene>
    <name evidence="1" type="ORF">FNU76_22075</name>
</gene>
<dbReference type="AlphaFoldDB" id="A0A516SKY0"/>
<protein>
    <submittedName>
        <fullName evidence="1">Uncharacterized protein</fullName>
    </submittedName>
</protein>
<proteinExistence type="predicted"/>
<accession>A0A516SKY0</accession>
<name>A0A516SKY0_9NEIS</name>
<dbReference type="RefSeq" id="WP_144280204.1">
    <property type="nucleotide sequence ID" value="NZ_CP041730.1"/>
</dbReference>
<dbReference type="KEGG" id="cari:FNU76_22075"/>
<dbReference type="Proteomes" id="UP000317550">
    <property type="component" value="Chromosome"/>
</dbReference>
<keyword evidence="2" id="KW-1185">Reference proteome</keyword>